<dbReference type="PANTHER" id="PTHR31350">
    <property type="entry name" value="SI:DKEY-261L7.2"/>
    <property type="match status" value="1"/>
</dbReference>
<proteinExistence type="predicted"/>
<protein>
    <recommendedName>
        <fullName evidence="2">Protein SirB1 N-terminal domain-containing protein</fullName>
    </recommendedName>
</protein>
<evidence type="ECO:0000313" key="3">
    <source>
        <dbReference type="EMBL" id="RVW69326.1"/>
    </source>
</evidence>
<organism evidence="3 4">
    <name type="scientific">Vitis vinifera</name>
    <name type="common">Grape</name>
    <dbReference type="NCBI Taxonomy" id="29760"/>
    <lineage>
        <taxon>Eukaryota</taxon>
        <taxon>Viridiplantae</taxon>
        <taxon>Streptophyta</taxon>
        <taxon>Embryophyta</taxon>
        <taxon>Tracheophyta</taxon>
        <taxon>Spermatophyta</taxon>
        <taxon>Magnoliopsida</taxon>
        <taxon>eudicotyledons</taxon>
        <taxon>Gunneridae</taxon>
        <taxon>Pentapetalae</taxon>
        <taxon>rosids</taxon>
        <taxon>Vitales</taxon>
        <taxon>Vitaceae</taxon>
        <taxon>Viteae</taxon>
        <taxon>Vitis</taxon>
    </lineage>
</organism>
<feature type="domain" description="Protein SirB1 N-terminal" evidence="2">
    <location>
        <begin position="15"/>
        <end position="72"/>
    </location>
</feature>
<keyword evidence="1" id="KW-1133">Transmembrane helix</keyword>
<keyword evidence="1" id="KW-0812">Transmembrane</keyword>
<sequence length="142" mass="16286">MELKRWLVLTSHCTVIFLLRSLLFGLARNGFRRTNANLSESRALYLHSVLTHRSGSAAMLSLIYSEILKMLRLWGLLDFDVEIFFPHDSHSLPRGYHKQKSKESDQPHIMTSQSLFVEVTLLLSCSQVFCLKLILCQLSGAY</sequence>
<accession>A0A438GAW3</accession>
<feature type="transmembrane region" description="Helical" evidence="1">
    <location>
        <begin position="6"/>
        <end position="27"/>
    </location>
</feature>
<reference evidence="3 4" key="1">
    <citation type="journal article" date="2018" name="PLoS Genet.">
        <title>Population sequencing reveals clonal diversity and ancestral inbreeding in the grapevine cultivar Chardonnay.</title>
        <authorList>
            <person name="Roach M.J."/>
            <person name="Johnson D.L."/>
            <person name="Bohlmann J."/>
            <person name="van Vuuren H.J."/>
            <person name="Jones S.J."/>
            <person name="Pretorius I.S."/>
            <person name="Schmidt S.A."/>
            <person name="Borneman A.R."/>
        </authorList>
    </citation>
    <scope>NUCLEOTIDE SEQUENCE [LARGE SCALE GENOMIC DNA]</scope>
    <source>
        <strain evidence="4">cv. Chardonnay</strain>
        <tissue evidence="3">Leaf</tissue>
    </source>
</reference>
<name>A0A438GAW3_VITVI</name>
<dbReference type="EMBL" id="QGNW01000500">
    <property type="protein sequence ID" value="RVW69326.1"/>
    <property type="molecule type" value="Genomic_DNA"/>
</dbReference>
<dbReference type="PANTHER" id="PTHR31350:SF29">
    <property type="entry name" value="PROTEIN SIRB1 N-TERMINAL DOMAIN-CONTAINING PROTEIN"/>
    <property type="match status" value="1"/>
</dbReference>
<evidence type="ECO:0000313" key="4">
    <source>
        <dbReference type="Proteomes" id="UP000288805"/>
    </source>
</evidence>
<evidence type="ECO:0000259" key="2">
    <source>
        <dbReference type="Pfam" id="PF13369"/>
    </source>
</evidence>
<dbReference type="Pfam" id="PF13369">
    <property type="entry name" value="Transglut_core2"/>
    <property type="match status" value="1"/>
</dbReference>
<keyword evidence="1" id="KW-0472">Membrane</keyword>
<gene>
    <name evidence="3" type="ORF">CK203_054861</name>
</gene>
<dbReference type="InterPro" id="IPR032698">
    <property type="entry name" value="SirB1_N"/>
</dbReference>
<evidence type="ECO:0000256" key="1">
    <source>
        <dbReference type="SAM" id="Phobius"/>
    </source>
</evidence>
<dbReference type="AlphaFoldDB" id="A0A438GAW3"/>
<comment type="caution">
    <text evidence="3">The sequence shown here is derived from an EMBL/GenBank/DDBJ whole genome shotgun (WGS) entry which is preliminary data.</text>
</comment>
<dbReference type="Proteomes" id="UP000288805">
    <property type="component" value="Unassembled WGS sequence"/>
</dbReference>